<organism evidence="18 19">
    <name type="scientific">Pseudodesulfovibrio sediminis</name>
    <dbReference type="NCBI Taxonomy" id="2810563"/>
    <lineage>
        <taxon>Bacteria</taxon>
        <taxon>Pseudomonadati</taxon>
        <taxon>Thermodesulfobacteriota</taxon>
        <taxon>Desulfovibrionia</taxon>
        <taxon>Desulfovibrionales</taxon>
        <taxon>Desulfovibrionaceae</taxon>
    </lineage>
</organism>
<proteinExistence type="inferred from homology"/>
<keyword evidence="7" id="KW-0378">Hydrolase</keyword>
<keyword evidence="3" id="KW-0515">Mutator protein</keyword>
<dbReference type="RefSeq" id="WP_229593736.1">
    <property type="nucleotide sequence ID" value="NZ_AP024485.1"/>
</dbReference>
<dbReference type="CDD" id="cd03425">
    <property type="entry name" value="NUDIX_MutT_NudA_like"/>
    <property type="match status" value="1"/>
</dbReference>
<dbReference type="InterPro" id="IPR000086">
    <property type="entry name" value="NUDIX_hydrolase_dom"/>
</dbReference>
<keyword evidence="4" id="KW-0235">DNA replication</keyword>
<evidence type="ECO:0000256" key="16">
    <source>
        <dbReference type="ARBA" id="ARBA00042798"/>
    </source>
</evidence>
<dbReference type="PANTHER" id="PTHR47707">
    <property type="entry name" value="8-OXO-DGTP DIPHOSPHATASE"/>
    <property type="match status" value="1"/>
</dbReference>
<evidence type="ECO:0000256" key="3">
    <source>
        <dbReference type="ARBA" id="ARBA00022457"/>
    </source>
</evidence>
<dbReference type="InterPro" id="IPR015797">
    <property type="entry name" value="NUDIX_hydrolase-like_dom_sf"/>
</dbReference>
<sequence length="128" mass="14961">MKATINVVAGIVWQDGLYLAAQRPEGFPMAGWWEFPGGKIEPNEPREAALVREFQEELDITPTEYTFWRELEHEYDKYHVRLHFFHIHKYSGELKSLENQRTAWVDPKTPPTLEFLPADIAIVEALHI</sequence>
<dbReference type="EC" id="3.6.1.55" evidence="12"/>
<dbReference type="Pfam" id="PF14815">
    <property type="entry name" value="NUDIX_4"/>
    <property type="match status" value="1"/>
</dbReference>
<keyword evidence="9" id="KW-0234">DNA repair</keyword>
<keyword evidence="5" id="KW-0479">Metal-binding</keyword>
<gene>
    <name evidence="18" type="primary">mutT</name>
    <name evidence="18" type="ORF">PSDVSF_06940</name>
</gene>
<dbReference type="Proteomes" id="UP001053296">
    <property type="component" value="Chromosome"/>
</dbReference>
<comment type="cofactor">
    <cofactor evidence="1">
        <name>Mg(2+)</name>
        <dbReference type="ChEBI" id="CHEBI:18420"/>
    </cofactor>
</comment>
<evidence type="ECO:0000256" key="6">
    <source>
        <dbReference type="ARBA" id="ARBA00022763"/>
    </source>
</evidence>
<dbReference type="InterPro" id="IPR047127">
    <property type="entry name" value="MutT-like"/>
</dbReference>
<dbReference type="InterPro" id="IPR020476">
    <property type="entry name" value="Nudix_hydrolase"/>
</dbReference>
<accession>A0ABN6EPT4</accession>
<name>A0ABN6EPT4_9BACT</name>
<comment type="similarity">
    <text evidence="2">Belongs to the Nudix hydrolase family.</text>
</comment>
<evidence type="ECO:0000256" key="5">
    <source>
        <dbReference type="ARBA" id="ARBA00022723"/>
    </source>
</evidence>
<protein>
    <recommendedName>
        <fullName evidence="13">8-oxo-dGTP diphosphatase</fullName>
        <ecNumber evidence="12">3.6.1.55</ecNumber>
    </recommendedName>
    <alternativeName>
        <fullName evidence="16">7,8-dihydro-8-oxoguanine-triphosphatase</fullName>
    </alternativeName>
    <alternativeName>
        <fullName evidence="15">Mutator protein MutT</fullName>
    </alternativeName>
    <alternativeName>
        <fullName evidence="14">dGTP pyrophosphohydrolase</fullName>
    </alternativeName>
</protein>
<dbReference type="PANTHER" id="PTHR47707:SF1">
    <property type="entry name" value="NUDIX HYDROLASE FAMILY PROTEIN"/>
    <property type="match status" value="1"/>
</dbReference>
<evidence type="ECO:0000256" key="10">
    <source>
        <dbReference type="ARBA" id="ARBA00035861"/>
    </source>
</evidence>
<dbReference type="Gene3D" id="3.90.79.10">
    <property type="entry name" value="Nucleoside Triphosphate Pyrophosphohydrolase"/>
    <property type="match status" value="1"/>
</dbReference>
<feature type="domain" description="Nudix hydrolase" evidence="17">
    <location>
        <begin position="3"/>
        <end position="128"/>
    </location>
</feature>
<evidence type="ECO:0000313" key="19">
    <source>
        <dbReference type="Proteomes" id="UP001053296"/>
    </source>
</evidence>
<evidence type="ECO:0000256" key="2">
    <source>
        <dbReference type="ARBA" id="ARBA00005582"/>
    </source>
</evidence>
<reference evidence="18" key="1">
    <citation type="journal article" date="2022" name="Arch. Microbiol.">
        <title>Pseudodesulfovibrio sediminis sp. nov., a mesophilic and neutrophilic sulfate-reducing bacterium isolated from sediment of a brackish lake.</title>
        <authorList>
            <person name="Takahashi A."/>
            <person name="Kojima H."/>
            <person name="Watanabe M."/>
            <person name="Fukui M."/>
        </authorList>
    </citation>
    <scope>NUCLEOTIDE SEQUENCE</scope>
    <source>
        <strain evidence="18">SF6</strain>
    </source>
</reference>
<dbReference type="EMBL" id="AP024485">
    <property type="protein sequence ID" value="BCS87452.1"/>
    <property type="molecule type" value="Genomic_DNA"/>
</dbReference>
<keyword evidence="19" id="KW-1185">Reference proteome</keyword>
<dbReference type="PRINTS" id="PR00502">
    <property type="entry name" value="NUDIXFAMILY"/>
</dbReference>
<evidence type="ECO:0000256" key="9">
    <source>
        <dbReference type="ARBA" id="ARBA00023204"/>
    </source>
</evidence>
<keyword evidence="6" id="KW-0227">DNA damage</keyword>
<evidence type="ECO:0000256" key="13">
    <source>
        <dbReference type="ARBA" id="ARBA00040794"/>
    </source>
</evidence>
<evidence type="ECO:0000256" key="8">
    <source>
        <dbReference type="ARBA" id="ARBA00022842"/>
    </source>
</evidence>
<keyword evidence="8" id="KW-0460">Magnesium</keyword>
<dbReference type="InterPro" id="IPR029119">
    <property type="entry name" value="MutY_C"/>
</dbReference>
<dbReference type="InterPro" id="IPR020084">
    <property type="entry name" value="NUDIX_hydrolase_CS"/>
</dbReference>
<evidence type="ECO:0000256" key="12">
    <source>
        <dbReference type="ARBA" id="ARBA00038905"/>
    </source>
</evidence>
<evidence type="ECO:0000256" key="11">
    <source>
        <dbReference type="ARBA" id="ARBA00036904"/>
    </source>
</evidence>
<dbReference type="SUPFAM" id="SSF55811">
    <property type="entry name" value="Nudix"/>
    <property type="match status" value="1"/>
</dbReference>
<comment type="catalytic activity">
    <reaction evidence="11">
        <text>8-oxo-GTP + H2O = 8-oxo-GMP + diphosphate + H(+)</text>
        <dbReference type="Rhea" id="RHEA:67616"/>
        <dbReference type="ChEBI" id="CHEBI:15377"/>
        <dbReference type="ChEBI" id="CHEBI:15378"/>
        <dbReference type="ChEBI" id="CHEBI:33019"/>
        <dbReference type="ChEBI" id="CHEBI:143553"/>
        <dbReference type="ChEBI" id="CHEBI:145694"/>
    </reaction>
</comment>
<evidence type="ECO:0000313" key="18">
    <source>
        <dbReference type="EMBL" id="BCS87452.1"/>
    </source>
</evidence>
<comment type="catalytic activity">
    <reaction evidence="10">
        <text>8-oxo-dGTP + H2O = 8-oxo-dGMP + diphosphate + H(+)</text>
        <dbReference type="Rhea" id="RHEA:31575"/>
        <dbReference type="ChEBI" id="CHEBI:15377"/>
        <dbReference type="ChEBI" id="CHEBI:15378"/>
        <dbReference type="ChEBI" id="CHEBI:33019"/>
        <dbReference type="ChEBI" id="CHEBI:63224"/>
        <dbReference type="ChEBI" id="CHEBI:77896"/>
        <dbReference type="EC" id="3.6.1.55"/>
    </reaction>
</comment>
<evidence type="ECO:0000256" key="15">
    <source>
        <dbReference type="ARBA" id="ARBA00041979"/>
    </source>
</evidence>
<evidence type="ECO:0000256" key="4">
    <source>
        <dbReference type="ARBA" id="ARBA00022705"/>
    </source>
</evidence>
<evidence type="ECO:0000256" key="14">
    <source>
        <dbReference type="ARBA" id="ARBA00041592"/>
    </source>
</evidence>
<evidence type="ECO:0000256" key="1">
    <source>
        <dbReference type="ARBA" id="ARBA00001946"/>
    </source>
</evidence>
<evidence type="ECO:0000256" key="7">
    <source>
        <dbReference type="ARBA" id="ARBA00022801"/>
    </source>
</evidence>
<dbReference type="PROSITE" id="PS00893">
    <property type="entry name" value="NUDIX_BOX"/>
    <property type="match status" value="1"/>
</dbReference>
<evidence type="ECO:0000259" key="17">
    <source>
        <dbReference type="PROSITE" id="PS51462"/>
    </source>
</evidence>
<dbReference type="PROSITE" id="PS51462">
    <property type="entry name" value="NUDIX"/>
    <property type="match status" value="1"/>
</dbReference>